<comment type="caution">
    <text evidence="1">The sequence shown here is derived from an EMBL/GenBank/DDBJ whole genome shotgun (WGS) entry which is preliminary data.</text>
</comment>
<evidence type="ECO:0000313" key="1">
    <source>
        <dbReference type="EMBL" id="KRY92065.1"/>
    </source>
</evidence>
<name>A0A0V1G1M0_TRIPS</name>
<proteinExistence type="predicted"/>
<sequence>MGEKKKKKKWEELEWESSLLKSGKTCDCAVLLWAIEGSKKPVTAIAPGFGPFDEFRE</sequence>
<protein>
    <submittedName>
        <fullName evidence="1">Uncharacterized protein</fullName>
    </submittedName>
</protein>
<dbReference type="AlphaFoldDB" id="A0A0V1G1M0"/>
<dbReference type="EMBL" id="JYDT01000009">
    <property type="protein sequence ID" value="KRY92065.1"/>
    <property type="molecule type" value="Genomic_DNA"/>
</dbReference>
<keyword evidence="2" id="KW-1185">Reference proteome</keyword>
<accession>A0A0V1G1M0</accession>
<reference evidence="1 2" key="1">
    <citation type="submission" date="2015-01" db="EMBL/GenBank/DDBJ databases">
        <title>Evolution of Trichinella species and genotypes.</title>
        <authorList>
            <person name="Korhonen P.K."/>
            <person name="Edoardo P."/>
            <person name="Giuseppe L.R."/>
            <person name="Gasser R.B."/>
        </authorList>
    </citation>
    <scope>NUCLEOTIDE SEQUENCE [LARGE SCALE GENOMIC DNA]</scope>
    <source>
        <strain evidence="1">ISS470</strain>
    </source>
</reference>
<evidence type="ECO:0000313" key="2">
    <source>
        <dbReference type="Proteomes" id="UP000054995"/>
    </source>
</evidence>
<dbReference type="Proteomes" id="UP000054995">
    <property type="component" value="Unassembled WGS sequence"/>
</dbReference>
<gene>
    <name evidence="1" type="ORF">T4D_3789</name>
</gene>
<organism evidence="1 2">
    <name type="scientific">Trichinella pseudospiralis</name>
    <name type="common">Parasitic roundworm</name>
    <dbReference type="NCBI Taxonomy" id="6337"/>
    <lineage>
        <taxon>Eukaryota</taxon>
        <taxon>Metazoa</taxon>
        <taxon>Ecdysozoa</taxon>
        <taxon>Nematoda</taxon>
        <taxon>Enoplea</taxon>
        <taxon>Dorylaimia</taxon>
        <taxon>Trichinellida</taxon>
        <taxon>Trichinellidae</taxon>
        <taxon>Trichinella</taxon>
    </lineage>
</organism>